<accession>E4X0Z5</accession>
<dbReference type="EMBL" id="FN653020">
    <property type="protein sequence ID" value="CBY23030.1"/>
    <property type="molecule type" value="Genomic_DNA"/>
</dbReference>
<evidence type="ECO:0000313" key="2">
    <source>
        <dbReference type="Proteomes" id="UP000001307"/>
    </source>
</evidence>
<organism evidence="1">
    <name type="scientific">Oikopleura dioica</name>
    <name type="common">Tunicate</name>
    <dbReference type="NCBI Taxonomy" id="34765"/>
    <lineage>
        <taxon>Eukaryota</taxon>
        <taxon>Metazoa</taxon>
        <taxon>Chordata</taxon>
        <taxon>Tunicata</taxon>
        <taxon>Appendicularia</taxon>
        <taxon>Copelata</taxon>
        <taxon>Oikopleuridae</taxon>
        <taxon>Oikopleura</taxon>
    </lineage>
</organism>
<name>E4X0Z5_OIKDI</name>
<proteinExistence type="predicted"/>
<reference evidence="1" key="1">
    <citation type="journal article" date="2010" name="Science">
        <title>Plasticity of animal genome architecture unmasked by rapid evolution of a pelagic tunicate.</title>
        <authorList>
            <person name="Denoeud F."/>
            <person name="Henriet S."/>
            <person name="Mungpakdee S."/>
            <person name="Aury J.M."/>
            <person name="Da Silva C."/>
            <person name="Brinkmann H."/>
            <person name="Mikhaleva J."/>
            <person name="Olsen L.C."/>
            <person name="Jubin C."/>
            <person name="Canestro C."/>
            <person name="Bouquet J.M."/>
            <person name="Danks G."/>
            <person name="Poulain J."/>
            <person name="Campsteijn C."/>
            <person name="Adamski M."/>
            <person name="Cross I."/>
            <person name="Yadetie F."/>
            <person name="Muffato M."/>
            <person name="Louis A."/>
            <person name="Butcher S."/>
            <person name="Tsagkogeorga G."/>
            <person name="Konrad A."/>
            <person name="Singh S."/>
            <person name="Jensen M.F."/>
            <person name="Cong E.H."/>
            <person name="Eikeseth-Otteraa H."/>
            <person name="Noel B."/>
            <person name="Anthouard V."/>
            <person name="Porcel B.M."/>
            <person name="Kachouri-Lafond R."/>
            <person name="Nishino A."/>
            <person name="Ugolini M."/>
            <person name="Chourrout P."/>
            <person name="Nishida H."/>
            <person name="Aasland R."/>
            <person name="Huzurbazar S."/>
            <person name="Westhof E."/>
            <person name="Delsuc F."/>
            <person name="Lehrach H."/>
            <person name="Reinhardt R."/>
            <person name="Weissenbach J."/>
            <person name="Roy S.W."/>
            <person name="Artiguenave F."/>
            <person name="Postlethwait J.H."/>
            <person name="Manak J.R."/>
            <person name="Thompson E.M."/>
            <person name="Jaillon O."/>
            <person name="Du Pasquier L."/>
            <person name="Boudinot P."/>
            <person name="Liberles D.A."/>
            <person name="Volff J.N."/>
            <person name="Philippe H."/>
            <person name="Lenhard B."/>
            <person name="Roest Crollius H."/>
            <person name="Wincker P."/>
            <person name="Chourrout D."/>
        </authorList>
    </citation>
    <scope>NUCLEOTIDE SEQUENCE [LARGE SCALE GENOMIC DNA]</scope>
</reference>
<evidence type="ECO:0000313" key="1">
    <source>
        <dbReference type="EMBL" id="CBY23030.1"/>
    </source>
</evidence>
<dbReference type="AlphaFoldDB" id="E4X0Z5"/>
<gene>
    <name evidence="1" type="ORF">GSOID_T00014957001</name>
</gene>
<keyword evidence="2" id="KW-1185">Reference proteome</keyword>
<dbReference type="InParanoid" id="E4X0Z5"/>
<dbReference type="OrthoDB" id="10485714at2759"/>
<dbReference type="Proteomes" id="UP000001307">
    <property type="component" value="Unassembled WGS sequence"/>
</dbReference>
<protein>
    <submittedName>
        <fullName evidence="1">Uncharacterized protein</fullName>
    </submittedName>
</protein>
<sequence length="239" mass="27195">MKIAADIHSVDDKLTSGVRIEPATCSGLNPTRLFSPATLHLRQPAGPIVSRKTSRASSQNKIILSPYIEIGKKKTLLDLFAQPCLTSMYRRMDSGYSTANSQEPFEDDFFRGDEATRRQVLHEVRDQNLEIAYDMQHNIRHIAHDLFNIQNELRVIDVIGNTVRGARKVGLLVLNRASDELRRVIINILRPLTNLIVEAVGSIVKDLKILNLTLKEGCMPYTVWHDFSHHLFHLDVHFH</sequence>